<sequence length="153" mass="16936">MAQNNSTSNSNFVLDSGATTSMVNNLNYFQSIEMKKQEIELADGSIIEALGHGAIRLEFTNIILTFSNTLFIPSLATNLISMTTFLRTHHIIKLLNPNEFEVVDQNERQIVTGSFASGNLTLYYPPKALLCSTILPKLTTLHKAAGHPSLDYF</sequence>
<protein>
    <recommendedName>
        <fullName evidence="1">Retrovirus-related Pol polyprotein from transposon TNT 1-94-like beta-barrel domain-containing protein</fullName>
    </recommendedName>
</protein>
<dbReference type="AlphaFoldDB" id="A0A9Q3CDH2"/>
<evidence type="ECO:0000259" key="1">
    <source>
        <dbReference type="Pfam" id="PF22936"/>
    </source>
</evidence>
<evidence type="ECO:0000313" key="2">
    <source>
        <dbReference type="EMBL" id="MBW0483194.1"/>
    </source>
</evidence>
<organism evidence="2 3">
    <name type="scientific">Austropuccinia psidii MF-1</name>
    <dbReference type="NCBI Taxonomy" id="1389203"/>
    <lineage>
        <taxon>Eukaryota</taxon>
        <taxon>Fungi</taxon>
        <taxon>Dikarya</taxon>
        <taxon>Basidiomycota</taxon>
        <taxon>Pucciniomycotina</taxon>
        <taxon>Pucciniomycetes</taxon>
        <taxon>Pucciniales</taxon>
        <taxon>Sphaerophragmiaceae</taxon>
        <taxon>Austropuccinia</taxon>
    </lineage>
</organism>
<evidence type="ECO:0000313" key="3">
    <source>
        <dbReference type="Proteomes" id="UP000765509"/>
    </source>
</evidence>
<reference evidence="2" key="1">
    <citation type="submission" date="2021-03" db="EMBL/GenBank/DDBJ databases">
        <title>Draft genome sequence of rust myrtle Austropuccinia psidii MF-1, a brazilian biotype.</title>
        <authorList>
            <person name="Quecine M.C."/>
            <person name="Pachon D.M.R."/>
            <person name="Bonatelli M.L."/>
            <person name="Correr F.H."/>
            <person name="Franceschini L.M."/>
            <person name="Leite T.F."/>
            <person name="Margarido G.R.A."/>
            <person name="Almeida C.A."/>
            <person name="Ferrarezi J.A."/>
            <person name="Labate C.A."/>
        </authorList>
    </citation>
    <scope>NUCLEOTIDE SEQUENCE</scope>
    <source>
        <strain evidence="2">MF-1</strain>
    </source>
</reference>
<gene>
    <name evidence="2" type="ORF">O181_022909</name>
</gene>
<comment type="caution">
    <text evidence="2">The sequence shown here is derived from an EMBL/GenBank/DDBJ whole genome shotgun (WGS) entry which is preliminary data.</text>
</comment>
<accession>A0A9Q3CDH2</accession>
<dbReference type="Pfam" id="PF22936">
    <property type="entry name" value="Pol_BBD"/>
    <property type="match status" value="1"/>
</dbReference>
<feature type="domain" description="Retrovirus-related Pol polyprotein from transposon TNT 1-94-like beta-barrel" evidence="1">
    <location>
        <begin position="12"/>
        <end position="85"/>
    </location>
</feature>
<dbReference type="EMBL" id="AVOT02007115">
    <property type="protein sequence ID" value="MBW0483194.1"/>
    <property type="molecule type" value="Genomic_DNA"/>
</dbReference>
<dbReference type="OrthoDB" id="1749787at2759"/>
<dbReference type="InterPro" id="IPR054722">
    <property type="entry name" value="PolX-like_BBD"/>
</dbReference>
<name>A0A9Q3CDH2_9BASI</name>
<keyword evidence="3" id="KW-1185">Reference proteome</keyword>
<proteinExistence type="predicted"/>
<dbReference type="Proteomes" id="UP000765509">
    <property type="component" value="Unassembled WGS sequence"/>
</dbReference>